<sequence length="137" mass="16246">MNQIVYCKNRKKKKIRTTLSYNPPFFSEFAINTPQNTQSYFRIKSLFIEKIYAKSLFPSNLTVISSASKTLENKNKEKSIKQRLESRYLFQQSLLGDLVRPAECPVCTPLVITEEQWRHRKNHLKQKMKKKETLFNL</sequence>
<evidence type="ECO:0000313" key="2">
    <source>
        <dbReference type="Proteomes" id="UP001054837"/>
    </source>
</evidence>
<gene>
    <name evidence="1" type="ORF">CDAR_195851</name>
</gene>
<dbReference type="Proteomes" id="UP001054837">
    <property type="component" value="Unassembled WGS sequence"/>
</dbReference>
<keyword evidence="2" id="KW-1185">Reference proteome</keyword>
<comment type="caution">
    <text evidence="1">The sequence shown here is derived from an EMBL/GenBank/DDBJ whole genome shotgun (WGS) entry which is preliminary data.</text>
</comment>
<name>A0AAV4WNI9_9ARAC</name>
<dbReference type="AlphaFoldDB" id="A0AAV4WNI9"/>
<accession>A0AAV4WNI9</accession>
<organism evidence="1 2">
    <name type="scientific">Caerostris darwini</name>
    <dbReference type="NCBI Taxonomy" id="1538125"/>
    <lineage>
        <taxon>Eukaryota</taxon>
        <taxon>Metazoa</taxon>
        <taxon>Ecdysozoa</taxon>
        <taxon>Arthropoda</taxon>
        <taxon>Chelicerata</taxon>
        <taxon>Arachnida</taxon>
        <taxon>Araneae</taxon>
        <taxon>Araneomorphae</taxon>
        <taxon>Entelegynae</taxon>
        <taxon>Araneoidea</taxon>
        <taxon>Araneidae</taxon>
        <taxon>Caerostris</taxon>
    </lineage>
</organism>
<evidence type="ECO:0000313" key="1">
    <source>
        <dbReference type="EMBL" id="GIY84490.1"/>
    </source>
</evidence>
<dbReference type="EMBL" id="BPLQ01014933">
    <property type="protein sequence ID" value="GIY84490.1"/>
    <property type="molecule type" value="Genomic_DNA"/>
</dbReference>
<proteinExistence type="predicted"/>
<reference evidence="1 2" key="1">
    <citation type="submission" date="2021-06" db="EMBL/GenBank/DDBJ databases">
        <title>Caerostris darwini draft genome.</title>
        <authorList>
            <person name="Kono N."/>
            <person name="Arakawa K."/>
        </authorList>
    </citation>
    <scope>NUCLEOTIDE SEQUENCE [LARGE SCALE GENOMIC DNA]</scope>
</reference>
<protein>
    <submittedName>
        <fullName evidence="1">Uncharacterized protein</fullName>
    </submittedName>
</protein>